<dbReference type="PROSITE" id="PS50157">
    <property type="entry name" value="ZINC_FINGER_C2H2_2"/>
    <property type="match status" value="2"/>
</dbReference>
<evidence type="ECO:0000313" key="5">
    <source>
        <dbReference type="EMBL" id="KAF8666702.1"/>
    </source>
</evidence>
<dbReference type="PANTHER" id="PTHR31891:SF1">
    <property type="entry name" value="FORMAMIDASE C869.04-RELATED"/>
    <property type="match status" value="1"/>
</dbReference>
<dbReference type="InterPro" id="IPR013087">
    <property type="entry name" value="Znf_C2H2_type"/>
</dbReference>
<protein>
    <recommendedName>
        <fullName evidence="1">Pyridoxal phosphate homeostasis protein</fullName>
        <shortName evidence="1">PLP homeostasis protein</shortName>
    </recommendedName>
</protein>
<feature type="region of interest" description="Disordered" evidence="3">
    <location>
        <begin position="812"/>
        <end position="863"/>
    </location>
</feature>
<feature type="compositionally biased region" description="Polar residues" evidence="3">
    <location>
        <begin position="716"/>
        <end position="725"/>
    </location>
</feature>
<dbReference type="EMBL" id="JACYCC010000398">
    <property type="protein sequence ID" value="KAF8666702.1"/>
    <property type="molecule type" value="Genomic_DNA"/>
</dbReference>
<dbReference type="InterPro" id="IPR054833">
    <property type="entry name" value="FormamaseFmdA"/>
</dbReference>
<feature type="region of interest" description="Disordered" evidence="3">
    <location>
        <begin position="716"/>
        <end position="739"/>
    </location>
</feature>
<evidence type="ECO:0000256" key="2">
    <source>
        <dbReference type="PROSITE-ProRule" id="PRU00042"/>
    </source>
</evidence>
<evidence type="ECO:0000259" key="4">
    <source>
        <dbReference type="PROSITE" id="PS50157"/>
    </source>
</evidence>
<keyword evidence="2" id="KW-0479">Metal-binding</keyword>
<dbReference type="SUPFAM" id="SSF57667">
    <property type="entry name" value="beta-beta-alpha zinc fingers"/>
    <property type="match status" value="1"/>
</dbReference>
<dbReference type="Proteomes" id="UP000650582">
    <property type="component" value="Unassembled WGS sequence"/>
</dbReference>
<feature type="domain" description="C2H2-type" evidence="4">
    <location>
        <begin position="1128"/>
        <end position="1157"/>
    </location>
</feature>
<dbReference type="NCBIfam" id="TIGR00044">
    <property type="entry name" value="YggS family pyridoxal phosphate-dependent enzyme"/>
    <property type="match status" value="1"/>
</dbReference>
<dbReference type="HAMAP" id="MF_02087">
    <property type="entry name" value="PLP_homeostasis"/>
    <property type="match status" value="1"/>
</dbReference>
<dbReference type="PROSITE" id="PS00028">
    <property type="entry name" value="ZINC_FINGER_C2H2_1"/>
    <property type="match status" value="2"/>
</dbReference>
<dbReference type="GO" id="GO:0008270">
    <property type="term" value="F:zinc ion binding"/>
    <property type="evidence" value="ECO:0007669"/>
    <property type="project" value="UniProtKB-KW"/>
</dbReference>
<dbReference type="GO" id="GO:0030170">
    <property type="term" value="F:pyridoxal phosphate binding"/>
    <property type="evidence" value="ECO:0007669"/>
    <property type="project" value="UniProtKB-UniRule"/>
</dbReference>
<feature type="region of interest" description="Disordered" evidence="3">
    <location>
        <begin position="1375"/>
        <end position="1407"/>
    </location>
</feature>
<feature type="compositionally biased region" description="Polar residues" evidence="3">
    <location>
        <begin position="976"/>
        <end position="992"/>
    </location>
</feature>
<dbReference type="NCBIfam" id="NF045496">
    <property type="entry name" value="FormamaseFmdA"/>
    <property type="match status" value="1"/>
</dbReference>
<sequence length="1407" mass="151266">MSYDKRSIPTLISLDPSVPATQQQGLHNRWHPDIPSAGTVSPGQTFKLHCLDWTGGQIHNNDTADDIVAADLAQCHYLTGPVECEGAQPGDVLVVDVMDVAPFPDHAWGYCGIFDVNNGGGLLCDDFPVAAKAIWDLDGVYATSRHIPGVRFAGISHPGIMGCAPSKELLDKWNQREAQLIAEYPGAVPAVAYPPTRKSAYVGAASVLSDDIIETIAREGARTIPPREHGGNCDIKNLSKGSRVYFPVYVNGAKFSIGDLHFSQGDGELTFCGAIEMAGVVTLKFTIIKDGMKKLSMSSPIYLPSVVDPKYATQVTFQGISVDNDGKQYSMDATVAYKQAARAAIEYIHSLGYTKEQAYLLMSCAPIEAHVASIVDHPNASITIGIPTEIFDRDIRPDAVVAAFESGTLKRDYGASHATTTKRAYHPLPGARKPDLYLYRYSGMSGVGIELASAARQEELAESLGEVRQKVESACTNREVEARETLPCLVAVSKYKPASDIRACYDLGQLDFGENYVDELLQKAAELPESIRWHFIGSLQSNKCKKIAGVSNLYCLHTLDSIKKADALQKALPSTRKEPLKVMIQVNTSGEDSKSGLQPLLPNNLDGSEVLTLARHVIKSCPALELYGLMTIGSYEASTSGGDNPDFQTLIRTKCILEASLQGDDDLGEAWGQDRSLALSMGMSADFEEAIRAGSDVLKSPEMRVLEALQAVESLSAPNESTQGASDGGHPVGNDTTSDSFKEADMIEEEENGDEDYDEGDEGEYDPDAEAEAMAQALGNQIWAELEQNIGDSAKSAGDIADAEQVHPGHEDALATNKGDSSVKQASIPAEASEPSKPSPEISGLPPDGSFPPNNVPTPSDPMIETIKTMLSLALSDPHVHYALMTTIVPGPVANGANLYTILSNSVMEGRVNPELAQPLSILISALASGSMMVSSEHQYAHTAPQDVGGTSPSLKRKRDPTDEGQTWPTNPPYNPSVQSLHTPQPTRSQASEELLARIQSATTSILQVLDPLLAVGQSLNQSVISSIQRPLHQVYSFVSTCPQQHEGPSGSGTLQEIGGLIQVIGILNEVPIAQSMEGQAASDAGASGSGRAAIGTAIYPCSTCPKAFGKLSLLRAHERTHSEGRPYRCEYAGCPASFARNHDLRRHEKSHERQMFRRVCGGCDRLFSRRDALRRHKANDKALDECREAPMDTSTVTHDGDPPRVTRVWQNHPESCDWSKESEFEEGEIQPEAIANARYIAGTLYQTLQRHVSKGLNTGGIPEQPENQSSGQQVSNRLPSDGPAPQTLAEGEQPGAVESPSQSTLAGSIEERTNPTEEPEGCNSPADDTTIVKAVSTLPGYGLDDEHTSLLEQAIAVAAQAAQAQAEAEAALYEEGYNEDDQDTEEWNEGDEGEQMPETGMANLVS</sequence>
<feature type="compositionally biased region" description="Polar residues" evidence="3">
    <location>
        <begin position="1266"/>
        <end position="1279"/>
    </location>
</feature>
<evidence type="ECO:0000256" key="1">
    <source>
        <dbReference type="HAMAP-Rule" id="MF_03225"/>
    </source>
</evidence>
<feature type="compositionally biased region" description="Low complexity" evidence="3">
    <location>
        <begin position="826"/>
        <end position="843"/>
    </location>
</feature>
<dbReference type="Pfam" id="PF00096">
    <property type="entry name" value="zf-C2H2"/>
    <property type="match status" value="2"/>
</dbReference>
<dbReference type="InterPro" id="IPR029066">
    <property type="entry name" value="PLP-binding_barrel"/>
</dbReference>
<dbReference type="SUPFAM" id="SSF51419">
    <property type="entry name" value="PLP-binding barrel"/>
    <property type="match status" value="1"/>
</dbReference>
<dbReference type="SUPFAM" id="SSF141130">
    <property type="entry name" value="Acetamidase/Formamidase-like"/>
    <property type="match status" value="1"/>
</dbReference>
<name>A0A8H7LFJ0_9AGAM</name>
<dbReference type="Pfam" id="PF03069">
    <property type="entry name" value="FmdA_AmdA"/>
    <property type="match status" value="1"/>
</dbReference>
<dbReference type="Gene3D" id="2.60.120.580">
    <property type="entry name" value="Acetamidase/Formamidase-like domains"/>
    <property type="match status" value="1"/>
</dbReference>
<feature type="domain" description="C2H2-type" evidence="4">
    <location>
        <begin position="1100"/>
        <end position="1127"/>
    </location>
</feature>
<dbReference type="PANTHER" id="PTHR31891">
    <property type="entry name" value="FORMAMIDASE C869.04-RELATED"/>
    <property type="match status" value="1"/>
</dbReference>
<feature type="compositionally biased region" description="Acidic residues" evidence="3">
    <location>
        <begin position="1377"/>
        <end position="1396"/>
    </location>
</feature>
<comment type="similarity">
    <text evidence="1">Belongs to the pyridoxal phosphate-binding protein YggS/PROSC family.</text>
</comment>
<dbReference type="PROSITE" id="PS01211">
    <property type="entry name" value="UPF0001"/>
    <property type="match status" value="1"/>
</dbReference>
<dbReference type="CDD" id="cd06822">
    <property type="entry name" value="PLPDE_III_YBL036c_euk"/>
    <property type="match status" value="1"/>
</dbReference>
<dbReference type="InterPro" id="IPR036236">
    <property type="entry name" value="Znf_C2H2_sf"/>
</dbReference>
<dbReference type="Gene3D" id="3.20.20.10">
    <property type="entry name" value="Alanine racemase"/>
    <property type="match status" value="1"/>
</dbReference>
<organism evidence="5 6">
    <name type="scientific">Rhizoctonia solani</name>
    <dbReference type="NCBI Taxonomy" id="456999"/>
    <lineage>
        <taxon>Eukaryota</taxon>
        <taxon>Fungi</taxon>
        <taxon>Dikarya</taxon>
        <taxon>Basidiomycota</taxon>
        <taxon>Agaricomycotina</taxon>
        <taxon>Agaricomycetes</taxon>
        <taxon>Cantharellales</taxon>
        <taxon>Ceratobasidiaceae</taxon>
        <taxon>Rhizoctonia</taxon>
    </lineage>
</organism>
<dbReference type="Gene3D" id="3.30.160.60">
    <property type="entry name" value="Classic Zinc Finger"/>
    <property type="match status" value="2"/>
</dbReference>
<feature type="region of interest" description="Disordered" evidence="3">
    <location>
        <begin position="1256"/>
        <end position="1329"/>
    </location>
</feature>
<keyword evidence="2" id="KW-0862">Zinc</keyword>
<dbReference type="InterPro" id="IPR004304">
    <property type="entry name" value="FmdA_AmdA"/>
</dbReference>
<feature type="modified residue" description="N6-(pyridoxal phosphate)lysine" evidence="1">
    <location>
        <position position="494"/>
    </location>
</feature>
<reference evidence="5" key="1">
    <citation type="submission" date="2020-09" db="EMBL/GenBank/DDBJ databases">
        <title>Comparative genome analyses of four rice-infecting Rhizoctonia solani isolates reveal extensive enrichment of homogalacturonan modification genes.</title>
        <authorList>
            <person name="Lee D.-Y."/>
            <person name="Jeon J."/>
            <person name="Kim K.-T."/>
            <person name="Cheong K."/>
            <person name="Song H."/>
            <person name="Choi G."/>
            <person name="Ko J."/>
            <person name="Opiyo S.O."/>
            <person name="Zuo S."/>
            <person name="Madhav S."/>
            <person name="Lee Y.-H."/>
            <person name="Wang G.-L."/>
        </authorList>
    </citation>
    <scope>NUCLEOTIDE SEQUENCE</scope>
    <source>
        <strain evidence="5">AG1-IA YN-7</strain>
    </source>
</reference>
<dbReference type="SMART" id="SM00355">
    <property type="entry name" value="ZnF_C2H2"/>
    <property type="match status" value="3"/>
</dbReference>
<dbReference type="InterPro" id="IPR011078">
    <property type="entry name" value="PyrdxlP_homeostasis"/>
</dbReference>
<dbReference type="GO" id="GO:0016811">
    <property type="term" value="F:hydrolase activity, acting on carbon-nitrogen (but not peptide) bonds, in linear amides"/>
    <property type="evidence" value="ECO:0007669"/>
    <property type="project" value="InterPro"/>
</dbReference>
<evidence type="ECO:0000256" key="3">
    <source>
        <dbReference type="SAM" id="MobiDB-lite"/>
    </source>
</evidence>
<evidence type="ECO:0000313" key="6">
    <source>
        <dbReference type="Proteomes" id="UP000650582"/>
    </source>
</evidence>
<feature type="region of interest" description="Disordered" evidence="3">
    <location>
        <begin position="938"/>
        <end position="992"/>
    </location>
</feature>
<comment type="function">
    <text evidence="1">Pyridoxal 5'-phosphate (PLP)-binding protein, which may be involved in intracellular homeostatic regulation of pyridoxal 5'-phosphate (PLP), the active form of vitamin B6.</text>
</comment>
<comment type="caution">
    <text evidence="5">The sequence shown here is derived from an EMBL/GenBank/DDBJ whole genome shotgun (WGS) entry which is preliminary data.</text>
</comment>
<gene>
    <name evidence="5" type="ORF">RHS04_09603</name>
</gene>
<proteinExistence type="inferred from homology"/>
<keyword evidence="1" id="KW-0663">Pyridoxal phosphate</keyword>
<keyword evidence="2" id="KW-0863">Zinc-finger</keyword>
<accession>A0A8H7LFJ0</accession>